<keyword evidence="8" id="KW-1185">Reference proteome</keyword>
<organism evidence="7 8">
    <name type="scientific">Cylicostephanus goldi</name>
    <name type="common">Nematode worm</name>
    <dbReference type="NCBI Taxonomy" id="71465"/>
    <lineage>
        <taxon>Eukaryota</taxon>
        <taxon>Metazoa</taxon>
        <taxon>Ecdysozoa</taxon>
        <taxon>Nematoda</taxon>
        <taxon>Chromadorea</taxon>
        <taxon>Rhabditida</taxon>
        <taxon>Rhabditina</taxon>
        <taxon>Rhabditomorpha</taxon>
        <taxon>Strongyloidea</taxon>
        <taxon>Strongylidae</taxon>
        <taxon>Cylicostephanus</taxon>
    </lineage>
</organism>
<name>A0A3P7PUA6_CYLGO</name>
<protein>
    <recommendedName>
        <fullName evidence="6">G-protein coupled receptors family 1 profile domain-containing protein</fullName>
    </recommendedName>
</protein>
<evidence type="ECO:0000256" key="1">
    <source>
        <dbReference type="ARBA" id="ARBA00004370"/>
    </source>
</evidence>
<sequence>MVTNALANFSLLYDPLRRNSFCILCFSHITSNLGVLLIFLLYAVPSTLGQKEVAGDQMNKIMGQLTVVFWYATAYSHLAISVNRLVAIALPFQAAKLLTRPKSFLLVLVIWCIGLCHAAPYFWSECLVNLANNRQSLLGTYCYVYYDCRKWRWIIAESQCGKILIYVAKFSMFILIVKCVIDVVAVVKFRKINKVFASNTSLFTLSEVQKRKRRMEVKFFKQTLRRNGLFLVVFVNFHYISPLFDDRWLVYLTSTFAWQLLHALDGCVLSS</sequence>
<evidence type="ECO:0000256" key="4">
    <source>
        <dbReference type="ARBA" id="ARBA00023136"/>
    </source>
</evidence>
<dbReference type="Proteomes" id="UP000271889">
    <property type="component" value="Unassembled WGS sequence"/>
</dbReference>
<keyword evidence="4 5" id="KW-0472">Membrane</keyword>
<feature type="transmembrane region" description="Helical" evidence="5">
    <location>
        <begin position="68"/>
        <end position="92"/>
    </location>
</feature>
<evidence type="ECO:0000256" key="3">
    <source>
        <dbReference type="ARBA" id="ARBA00022989"/>
    </source>
</evidence>
<proteinExistence type="predicted"/>
<dbReference type="PROSITE" id="PS50262">
    <property type="entry name" value="G_PROTEIN_RECEP_F1_2"/>
    <property type="match status" value="1"/>
</dbReference>
<dbReference type="InterPro" id="IPR019430">
    <property type="entry name" value="7TM_GPCR_serpentine_rcpt_Srx"/>
</dbReference>
<dbReference type="PANTHER" id="PTHR23017:SF45">
    <property type="entry name" value="7TM GPCR SERPENTINE RECEPTOR CLASS X (SRX) DOMAIN-CONTAINING PROTEIN"/>
    <property type="match status" value="1"/>
</dbReference>
<feature type="domain" description="G-protein coupled receptors family 1 profile" evidence="6">
    <location>
        <begin position="3"/>
        <end position="240"/>
    </location>
</feature>
<reference evidence="7 8" key="1">
    <citation type="submission" date="2018-11" db="EMBL/GenBank/DDBJ databases">
        <authorList>
            <consortium name="Pathogen Informatics"/>
        </authorList>
    </citation>
    <scope>NUCLEOTIDE SEQUENCE [LARGE SCALE GENOMIC DNA]</scope>
</reference>
<feature type="transmembrane region" description="Helical" evidence="5">
    <location>
        <begin position="104"/>
        <end position="123"/>
    </location>
</feature>
<feature type="transmembrane region" description="Helical" evidence="5">
    <location>
        <begin position="163"/>
        <end position="187"/>
    </location>
</feature>
<comment type="subcellular location">
    <subcellularLocation>
        <location evidence="1">Membrane</location>
    </subcellularLocation>
</comment>
<keyword evidence="2 5" id="KW-0812">Transmembrane</keyword>
<dbReference type="PANTHER" id="PTHR23017">
    <property type="entry name" value="SERPENTINE RECEPTOR, CLASS X"/>
    <property type="match status" value="1"/>
</dbReference>
<evidence type="ECO:0000256" key="5">
    <source>
        <dbReference type="SAM" id="Phobius"/>
    </source>
</evidence>
<dbReference type="EMBL" id="UYRV01106624">
    <property type="protein sequence ID" value="VDN22589.1"/>
    <property type="molecule type" value="Genomic_DNA"/>
</dbReference>
<gene>
    <name evidence="7" type="ORF">CGOC_LOCUS9341</name>
</gene>
<dbReference type="Gene3D" id="1.20.1070.10">
    <property type="entry name" value="Rhodopsin 7-helix transmembrane proteins"/>
    <property type="match status" value="1"/>
</dbReference>
<feature type="transmembrane region" description="Helical" evidence="5">
    <location>
        <begin position="223"/>
        <end position="242"/>
    </location>
</feature>
<accession>A0A3P7PUA6</accession>
<evidence type="ECO:0000259" key="6">
    <source>
        <dbReference type="PROSITE" id="PS50262"/>
    </source>
</evidence>
<dbReference type="CDD" id="cd00637">
    <property type="entry name" value="7tm_classA_rhodopsin-like"/>
    <property type="match status" value="1"/>
</dbReference>
<dbReference type="GO" id="GO:0016020">
    <property type="term" value="C:membrane"/>
    <property type="evidence" value="ECO:0007669"/>
    <property type="project" value="UniProtKB-SubCell"/>
</dbReference>
<feature type="transmembrane region" description="Helical" evidence="5">
    <location>
        <begin position="21"/>
        <end position="44"/>
    </location>
</feature>
<dbReference type="OrthoDB" id="5800536at2759"/>
<evidence type="ECO:0000313" key="7">
    <source>
        <dbReference type="EMBL" id="VDN22589.1"/>
    </source>
</evidence>
<evidence type="ECO:0000313" key="8">
    <source>
        <dbReference type="Proteomes" id="UP000271889"/>
    </source>
</evidence>
<evidence type="ECO:0000256" key="2">
    <source>
        <dbReference type="ARBA" id="ARBA00022692"/>
    </source>
</evidence>
<keyword evidence="3 5" id="KW-1133">Transmembrane helix</keyword>
<dbReference type="InterPro" id="IPR017452">
    <property type="entry name" value="GPCR_Rhodpsn_7TM"/>
</dbReference>
<dbReference type="SUPFAM" id="SSF81321">
    <property type="entry name" value="Family A G protein-coupled receptor-like"/>
    <property type="match status" value="1"/>
</dbReference>
<dbReference type="Pfam" id="PF10328">
    <property type="entry name" value="7TM_GPCR_Srx"/>
    <property type="match status" value="1"/>
</dbReference>
<dbReference type="AlphaFoldDB" id="A0A3P7PUA6"/>